<dbReference type="Gene3D" id="3.90.1150.10">
    <property type="entry name" value="Aspartate Aminotransferase, domain 1"/>
    <property type="match status" value="1"/>
</dbReference>
<name>A0A833L2J4_UNCSA</name>
<comment type="cofactor">
    <cofactor evidence="1">
        <name>pyridoxal 5'-phosphate</name>
        <dbReference type="ChEBI" id="CHEBI:597326"/>
    </cofactor>
</comment>
<dbReference type="InterPro" id="IPR005814">
    <property type="entry name" value="Aminotrans_3"/>
</dbReference>
<keyword evidence="4" id="KW-0808">Transferase</keyword>
<dbReference type="InterPro" id="IPR015422">
    <property type="entry name" value="PyrdxlP-dep_Trfase_small"/>
</dbReference>
<accession>A0A833L2J4</accession>
<sequence length="431" mass="48097">MRDYKRSLQHYEEALKVIPMGTSTFSKNPNLFTIGACPLFIKSAKGCRLTDLDGNEYIDYGMALAPVILGYAHSEVDSAAKAGIDEGLIFTLACPEEAELASKVIELVPCAEMVRFAKNGSDVCEGAIRLARNYTGKLKVMTVNGYHGFHDWFIASTPRNKGVPSVMAEWIINHPFNDIDSIEATIKKSADEIAVLIMEPVINYEPKPNFLKKIRELTEQNNIILIFDEMKTGFRLDVGGAQKYFNVIPDLAVYAKALANGYPLSMLAGSKKLMQQLEDENCFLSASYATEKASIKAALTTLEIIQRDQVLAHIWRIGERLKQGIAALINKHGVSSVLKIVGYPPMSHFIITESNGQTVNEIKSYMQQECAERGLLFIGYHHPSFAHQEKEIDQTLAIYDEVMKLLRQSLEKGDLKEKLKGRPISAFGVRR</sequence>
<evidence type="ECO:0000256" key="1">
    <source>
        <dbReference type="ARBA" id="ARBA00001933"/>
    </source>
</evidence>
<organism evidence="4 5">
    <name type="scientific">Candidatus Saganbacteria bacterium</name>
    <dbReference type="NCBI Taxonomy" id="2575572"/>
    <lineage>
        <taxon>Bacteria</taxon>
        <taxon>Bacillati</taxon>
        <taxon>Saganbacteria</taxon>
    </lineage>
</organism>
<dbReference type="EMBL" id="WPAF01000001">
    <property type="protein sequence ID" value="KAF0135219.1"/>
    <property type="molecule type" value="Genomic_DNA"/>
</dbReference>
<dbReference type="InterPro" id="IPR015424">
    <property type="entry name" value="PyrdxlP-dep_Trfase"/>
</dbReference>
<evidence type="ECO:0000313" key="5">
    <source>
        <dbReference type="Proteomes" id="UP000488506"/>
    </source>
</evidence>
<dbReference type="Proteomes" id="UP000488506">
    <property type="component" value="Unassembled WGS sequence"/>
</dbReference>
<protein>
    <submittedName>
        <fullName evidence="4">Class III aminotransferase</fullName>
    </submittedName>
</protein>
<keyword evidence="4" id="KW-0032">Aminotransferase</keyword>
<dbReference type="GO" id="GO:0030170">
    <property type="term" value="F:pyridoxal phosphate binding"/>
    <property type="evidence" value="ECO:0007669"/>
    <property type="project" value="InterPro"/>
</dbReference>
<reference evidence="4 5" key="1">
    <citation type="submission" date="2019-12" db="EMBL/GenBank/DDBJ databases">
        <authorList>
            <person name="Wolfe R."/>
            <person name="Danczak R."/>
            <person name="Wilkins M."/>
        </authorList>
    </citation>
    <scope>NUCLEOTIDE SEQUENCE [LARGE SCALE GENOMIC DNA]</scope>
    <source>
        <strain evidence="4">X2_MaxBin.013</strain>
    </source>
</reference>
<dbReference type="SUPFAM" id="SSF53383">
    <property type="entry name" value="PLP-dependent transferases"/>
    <property type="match status" value="1"/>
</dbReference>
<dbReference type="InterPro" id="IPR015421">
    <property type="entry name" value="PyrdxlP-dep_Trfase_major"/>
</dbReference>
<comment type="caution">
    <text evidence="4">The sequence shown here is derived from an EMBL/GenBank/DDBJ whole genome shotgun (WGS) entry which is preliminary data.</text>
</comment>
<dbReference type="GO" id="GO:0008483">
    <property type="term" value="F:transaminase activity"/>
    <property type="evidence" value="ECO:0007669"/>
    <property type="project" value="UniProtKB-KW"/>
</dbReference>
<keyword evidence="2 3" id="KW-0663">Pyridoxal phosphate</keyword>
<evidence type="ECO:0000256" key="3">
    <source>
        <dbReference type="RuleBase" id="RU003560"/>
    </source>
</evidence>
<dbReference type="PANTHER" id="PTHR43713">
    <property type="entry name" value="GLUTAMATE-1-SEMIALDEHYDE 2,1-AMINOMUTASE"/>
    <property type="match status" value="1"/>
</dbReference>
<dbReference type="PIRSF" id="PIRSF000521">
    <property type="entry name" value="Transaminase_4ab_Lys_Orn"/>
    <property type="match status" value="1"/>
</dbReference>
<gene>
    <name evidence="4" type="ORF">FD145_45</name>
</gene>
<dbReference type="AlphaFoldDB" id="A0A833L2J4"/>
<dbReference type="Gene3D" id="3.40.640.10">
    <property type="entry name" value="Type I PLP-dependent aspartate aminotransferase-like (Major domain)"/>
    <property type="match status" value="1"/>
</dbReference>
<evidence type="ECO:0000256" key="2">
    <source>
        <dbReference type="ARBA" id="ARBA00022898"/>
    </source>
</evidence>
<proteinExistence type="inferred from homology"/>
<dbReference type="Pfam" id="PF00202">
    <property type="entry name" value="Aminotran_3"/>
    <property type="match status" value="1"/>
</dbReference>
<dbReference type="PANTHER" id="PTHR43713:SF3">
    <property type="entry name" value="GLUTAMATE-1-SEMIALDEHYDE 2,1-AMINOMUTASE 1, CHLOROPLASTIC-RELATED"/>
    <property type="match status" value="1"/>
</dbReference>
<comment type="similarity">
    <text evidence="3">Belongs to the class-III pyridoxal-phosphate-dependent aminotransferase family.</text>
</comment>
<evidence type="ECO:0000313" key="4">
    <source>
        <dbReference type="EMBL" id="KAF0135219.1"/>
    </source>
</evidence>